<evidence type="ECO:0000256" key="6">
    <source>
        <dbReference type="SAM" id="MobiDB-lite"/>
    </source>
</evidence>
<dbReference type="SMART" id="SM00980">
    <property type="entry name" value="THAP"/>
    <property type="match status" value="1"/>
</dbReference>
<keyword evidence="9" id="KW-1185">Reference proteome</keyword>
<dbReference type="FunCoup" id="A0A672GHD3">
    <property type="interactions" value="2"/>
</dbReference>
<keyword evidence="4 5" id="KW-0238">DNA-binding</keyword>
<dbReference type="PANTHER" id="PTHR31751:SF42">
    <property type="entry name" value="PROTEIN CBG10204"/>
    <property type="match status" value="1"/>
</dbReference>
<dbReference type="Proteomes" id="UP000472267">
    <property type="component" value="Unassembled WGS sequence"/>
</dbReference>
<keyword evidence="1" id="KW-0479">Metal-binding</keyword>
<evidence type="ECO:0000256" key="5">
    <source>
        <dbReference type="PROSITE-ProRule" id="PRU00309"/>
    </source>
</evidence>
<dbReference type="InParanoid" id="A0A672GHD3"/>
<dbReference type="SUPFAM" id="SSF57716">
    <property type="entry name" value="Glucocorticoid receptor-like (DNA-binding domain)"/>
    <property type="match status" value="1"/>
</dbReference>
<evidence type="ECO:0000256" key="4">
    <source>
        <dbReference type="ARBA" id="ARBA00023125"/>
    </source>
</evidence>
<name>A0A672GHD3_SALFA</name>
<dbReference type="PROSITE" id="PS50950">
    <property type="entry name" value="ZF_THAP"/>
    <property type="match status" value="1"/>
</dbReference>
<feature type="domain" description="THAP-type" evidence="7">
    <location>
        <begin position="27"/>
        <end position="119"/>
    </location>
</feature>
<evidence type="ECO:0000259" key="7">
    <source>
        <dbReference type="PROSITE" id="PS50950"/>
    </source>
</evidence>
<organism evidence="8 9">
    <name type="scientific">Salarias fasciatus</name>
    <name type="common">Jewelled blenny</name>
    <name type="synonym">Blennius fasciatus</name>
    <dbReference type="NCBI Taxonomy" id="181472"/>
    <lineage>
        <taxon>Eukaryota</taxon>
        <taxon>Metazoa</taxon>
        <taxon>Chordata</taxon>
        <taxon>Craniata</taxon>
        <taxon>Vertebrata</taxon>
        <taxon>Euteleostomi</taxon>
        <taxon>Actinopterygii</taxon>
        <taxon>Neopterygii</taxon>
        <taxon>Teleostei</taxon>
        <taxon>Neoteleostei</taxon>
        <taxon>Acanthomorphata</taxon>
        <taxon>Ovalentaria</taxon>
        <taxon>Blenniimorphae</taxon>
        <taxon>Blenniiformes</taxon>
        <taxon>Blennioidei</taxon>
        <taxon>Blenniidae</taxon>
        <taxon>Salariinae</taxon>
        <taxon>Salarias</taxon>
    </lineage>
</organism>
<evidence type="ECO:0000313" key="8">
    <source>
        <dbReference type="Ensembl" id="ENSSFAP00005010699.1"/>
    </source>
</evidence>
<dbReference type="GO" id="GO:0003677">
    <property type="term" value="F:DNA binding"/>
    <property type="evidence" value="ECO:0007669"/>
    <property type="project" value="UniProtKB-UniRule"/>
</dbReference>
<dbReference type="InterPro" id="IPR006612">
    <property type="entry name" value="THAP_Znf"/>
</dbReference>
<dbReference type="GO" id="GO:0008270">
    <property type="term" value="F:zinc ion binding"/>
    <property type="evidence" value="ECO:0007669"/>
    <property type="project" value="UniProtKB-KW"/>
</dbReference>
<evidence type="ECO:0000313" key="9">
    <source>
        <dbReference type="Proteomes" id="UP000472267"/>
    </source>
</evidence>
<reference evidence="8" key="1">
    <citation type="submission" date="2025-08" db="UniProtKB">
        <authorList>
            <consortium name="Ensembl"/>
        </authorList>
    </citation>
    <scope>IDENTIFICATION</scope>
</reference>
<evidence type="ECO:0000256" key="2">
    <source>
        <dbReference type="ARBA" id="ARBA00022771"/>
    </source>
</evidence>
<feature type="compositionally biased region" description="Polar residues" evidence="6">
    <location>
        <begin position="169"/>
        <end position="184"/>
    </location>
</feature>
<evidence type="ECO:0000256" key="3">
    <source>
        <dbReference type="ARBA" id="ARBA00022833"/>
    </source>
</evidence>
<dbReference type="SMART" id="SM00692">
    <property type="entry name" value="DM3"/>
    <property type="match status" value="1"/>
</dbReference>
<dbReference type="InterPro" id="IPR038441">
    <property type="entry name" value="THAP_Znf_sf"/>
</dbReference>
<dbReference type="Gene3D" id="6.20.210.20">
    <property type="entry name" value="THAP domain"/>
    <property type="match status" value="1"/>
</dbReference>
<proteinExistence type="predicted"/>
<accession>A0A672GHD3</accession>
<feature type="region of interest" description="Disordered" evidence="6">
    <location>
        <begin position="129"/>
        <end position="184"/>
    </location>
</feature>
<dbReference type="Pfam" id="PF05485">
    <property type="entry name" value="THAP"/>
    <property type="match status" value="1"/>
</dbReference>
<reference evidence="8" key="2">
    <citation type="submission" date="2025-09" db="UniProtKB">
        <authorList>
            <consortium name="Ensembl"/>
        </authorList>
    </citation>
    <scope>IDENTIFICATION</scope>
</reference>
<keyword evidence="3" id="KW-0862">Zinc</keyword>
<dbReference type="Ensembl" id="ENSSFAT00005011163.1">
    <property type="protein sequence ID" value="ENSSFAP00005010699.1"/>
    <property type="gene ID" value="ENSSFAG00005005999.1"/>
</dbReference>
<evidence type="ECO:0000256" key="1">
    <source>
        <dbReference type="ARBA" id="ARBA00022723"/>
    </source>
</evidence>
<dbReference type="AlphaFoldDB" id="A0A672GHD3"/>
<dbReference type="PANTHER" id="PTHR31751">
    <property type="entry name" value="SI:CH211-108C17.2-RELATED-RELATED"/>
    <property type="match status" value="1"/>
</dbReference>
<keyword evidence="2 5" id="KW-0863">Zinc-finger</keyword>
<protein>
    <recommendedName>
        <fullName evidence="7">THAP-type domain-containing protein</fullName>
    </recommendedName>
</protein>
<dbReference type="OMA" id="THISEWA"/>
<sequence>MNEFTYSFSKIVVRTPAGVQGKEQAFLGWDCLPPRSPPEPPRCPGNAVSIHSSPKDRNLRRKWEDACGRVQLPKYPYLCSRHFSADSFEDFHRHQLMKELAGIPGYKRQLKKDAVPTIFVHKRMKRPRVSSESRFKAPTNDPTHLFISPDDSRDCCQSQPSVSDPDFTMSYSENSQSPDTQESLHTHTNPRVFLVYEDQLNELLLRCMKCGSPIIQEDTKEFQNEGSQLTLELTCSNNCTYRWQSQPPLNGTKGAGNILLSASIFFSGIHFAKFDRFCSNMNLKTISEDTYAALRKKHVFPVINKTWIAEQEAVLSEIKSQEEVVLCGDGRCDSPGHSAKYCTYTFLDAQSSKVVDFNVVSVTDVKNSNAMELKGFKGTLKNIQDKEVRISTISTDRHPQIVKEMKVNNPDISHEFDPWHVAKGLSKKLTAEAKRKGCEDLGAWIPSIINHLWWSAQICEEDAVLLKEKWVSVIHHVTNRHDWPGNRLYHRCAHEPLDEESQRNKLWMKPGTEAHTALVKIATDKRLLSDLDHLTKCVHTTTLEVYHSMYLKYLPKRTHFGYDVMVHASMLAALDHNNNVNRKQVCSTGPAGLPAH</sequence>